<dbReference type="PANTHER" id="PTHR42884">
    <property type="entry name" value="PROPROTEIN CONVERTASE SUBTILISIN/KEXIN-RELATED"/>
    <property type="match status" value="1"/>
</dbReference>
<evidence type="ECO:0000256" key="7">
    <source>
        <dbReference type="PIRSR" id="PIRSR615500-1"/>
    </source>
</evidence>
<dbReference type="PROSITE" id="PS51829">
    <property type="entry name" value="P_HOMO_B"/>
    <property type="match status" value="1"/>
</dbReference>
<evidence type="ECO:0000259" key="9">
    <source>
        <dbReference type="PROSITE" id="PS51829"/>
    </source>
</evidence>
<dbReference type="InterPro" id="IPR036852">
    <property type="entry name" value="Peptidase_S8/S53_dom_sf"/>
</dbReference>
<dbReference type="GO" id="GO:0004252">
    <property type="term" value="F:serine-type endopeptidase activity"/>
    <property type="evidence" value="ECO:0007669"/>
    <property type="project" value="UniProtKB-UniRule"/>
</dbReference>
<feature type="active site" description="Charge relay system" evidence="7 8">
    <location>
        <position position="142"/>
    </location>
</feature>
<dbReference type="RefSeq" id="WP_015676838.1">
    <property type="nucleotide sequence ID" value="NZ_AOGX02000015.1"/>
</dbReference>
<reference evidence="10 11" key="1">
    <citation type="submission" date="2013-04" db="EMBL/GenBank/DDBJ databases">
        <authorList>
            <person name="Harkins D.M."/>
            <person name="Durkin A.S."/>
            <person name="Brinkac L.M."/>
            <person name="Haft D.H."/>
            <person name="Selengut J.D."/>
            <person name="Sanka R."/>
            <person name="DePew J."/>
            <person name="Purushe J."/>
            <person name="Hartskeerl R.A."/>
            <person name="Ahmed A."/>
            <person name="van der Linden H."/>
            <person name="Goris M.G.A."/>
            <person name="Vinetz J.M."/>
            <person name="Sutton G.G."/>
            <person name="Nierman W.C."/>
            <person name="Fouts D.E."/>
        </authorList>
    </citation>
    <scope>NUCLEOTIDE SEQUENCE [LARGE SCALE GENOMIC DNA]</scope>
    <source>
        <strain evidence="10 11">Sao Paulo</strain>
    </source>
</reference>
<keyword evidence="4 8" id="KW-0378">Hydrolase</keyword>
<evidence type="ECO:0000256" key="8">
    <source>
        <dbReference type="PROSITE-ProRule" id="PRU01240"/>
    </source>
</evidence>
<protein>
    <submittedName>
        <fullName evidence="10">Convertase P-domain protein</fullName>
    </submittedName>
</protein>
<dbReference type="PROSITE" id="PS51892">
    <property type="entry name" value="SUBTILASE"/>
    <property type="match status" value="1"/>
</dbReference>
<evidence type="ECO:0000256" key="4">
    <source>
        <dbReference type="ARBA" id="ARBA00022801"/>
    </source>
</evidence>
<keyword evidence="2 8" id="KW-0645">Protease</keyword>
<name>A0A5E8HF00_9LEPT</name>
<dbReference type="PROSITE" id="PS00137">
    <property type="entry name" value="SUBTILASE_HIS"/>
    <property type="match status" value="1"/>
</dbReference>
<sequence length="569" mass="60830">MTLKRWISAFLLVTLLILSHCVPKKNNDLVSDDFLFLYLLNSILNARELDCTFSPTSSDSLFNDQWHLYNYGQLGGTTGEDARVRSVWNQGYSGNQVIVSVVDDGIDLTHEDLKDNISISAKGLNLFNNSLFPSHAYSTSFHGSAVGGVIGARGGNGIGVRGAAPCSKLVGVNLLEKSTIYTSDEYRAMVNEMGKVYISNNSWGSPDEYGWLWPSSSLWQQGINEGISSGRGGLGTVYLWAAGNGANGANNNDPNRFISPLLVDNANYDGQANYYGVMAIGGIGQNGMKASYSEEGANLWAVAHTQGNSATADTTAITTTDAAGVFGLNAGGTSGDYSFSNYTRRFNGTSSATSLAAGVVALLLSKYPSLTWRDVRELVAYSARQNDIGDTDWDTNGAGLHVNHKYGFGAIDAEQLLLRASSWTPITTPQRVETMSAVNYGTAIPDNNVIGVSVMYPVSSSISYIEYVDVEITTGHTYFPELGIVVTSPNGMTQSVLAEPHACANPATNSGCTFGSTTIAAMTGSSTYRFGIARTLGENPNGNWTIRMYDGGVGDTGTIQTVRMKIYGR</sequence>
<dbReference type="Gene3D" id="3.40.50.200">
    <property type="entry name" value="Peptidase S8/S53 domain"/>
    <property type="match status" value="1"/>
</dbReference>
<evidence type="ECO:0000256" key="2">
    <source>
        <dbReference type="ARBA" id="ARBA00022670"/>
    </source>
</evidence>
<dbReference type="InterPro" id="IPR002884">
    <property type="entry name" value="P_dom"/>
</dbReference>
<dbReference type="GO" id="GO:0016485">
    <property type="term" value="P:protein processing"/>
    <property type="evidence" value="ECO:0007669"/>
    <property type="project" value="TreeGrafter"/>
</dbReference>
<dbReference type="Pfam" id="PF01483">
    <property type="entry name" value="P_proprotein"/>
    <property type="match status" value="1"/>
</dbReference>
<evidence type="ECO:0000256" key="1">
    <source>
        <dbReference type="ARBA" id="ARBA00005325"/>
    </source>
</evidence>
<dbReference type="Pfam" id="PF00082">
    <property type="entry name" value="Peptidase_S8"/>
    <property type="match status" value="1"/>
</dbReference>
<dbReference type="InterPro" id="IPR015500">
    <property type="entry name" value="Peptidase_S8_subtilisin-rel"/>
</dbReference>
<dbReference type="Gene3D" id="2.60.120.260">
    <property type="entry name" value="Galactose-binding domain-like"/>
    <property type="match status" value="1"/>
</dbReference>
<dbReference type="InterPro" id="IPR022398">
    <property type="entry name" value="Peptidase_S8_His-AS"/>
</dbReference>
<dbReference type="GO" id="GO:0012505">
    <property type="term" value="C:endomembrane system"/>
    <property type="evidence" value="ECO:0007669"/>
    <property type="project" value="UniProtKB-ARBA"/>
</dbReference>
<evidence type="ECO:0000256" key="6">
    <source>
        <dbReference type="ARBA" id="ARBA00022837"/>
    </source>
</evidence>
<accession>A0A5E8HF00</accession>
<comment type="caution">
    <text evidence="10">The sequence shown here is derived from an EMBL/GenBank/DDBJ whole genome shotgun (WGS) entry which is preliminary data.</text>
</comment>
<dbReference type="EMBL" id="AOGX02000015">
    <property type="protein sequence ID" value="EOQ89258.1"/>
    <property type="molecule type" value="Genomic_DNA"/>
</dbReference>
<dbReference type="SUPFAM" id="SSF49785">
    <property type="entry name" value="Galactose-binding domain-like"/>
    <property type="match status" value="1"/>
</dbReference>
<dbReference type="InterPro" id="IPR008979">
    <property type="entry name" value="Galactose-bd-like_sf"/>
</dbReference>
<evidence type="ECO:0000313" key="10">
    <source>
        <dbReference type="EMBL" id="EOQ89258.1"/>
    </source>
</evidence>
<dbReference type="GO" id="GO:0016020">
    <property type="term" value="C:membrane"/>
    <property type="evidence" value="ECO:0007669"/>
    <property type="project" value="TreeGrafter"/>
</dbReference>
<feature type="domain" description="P/Homo B" evidence="9">
    <location>
        <begin position="427"/>
        <end position="569"/>
    </location>
</feature>
<dbReference type="STRING" id="1249483.LEP1GSC202_0931"/>
<gene>
    <name evidence="10" type="ORF">LEP1GSC202_0931</name>
</gene>
<dbReference type="Proteomes" id="UP000013996">
    <property type="component" value="Unassembled WGS sequence"/>
</dbReference>
<dbReference type="InterPro" id="IPR000209">
    <property type="entry name" value="Peptidase_S8/S53_dom"/>
</dbReference>
<evidence type="ECO:0000256" key="5">
    <source>
        <dbReference type="ARBA" id="ARBA00022825"/>
    </source>
</evidence>
<dbReference type="PRINTS" id="PR00723">
    <property type="entry name" value="SUBTILISIN"/>
</dbReference>
<keyword evidence="6" id="KW-0106">Calcium</keyword>
<dbReference type="InterPro" id="IPR023827">
    <property type="entry name" value="Peptidase_S8_Asp-AS"/>
</dbReference>
<feature type="active site" description="Charge relay system" evidence="7 8">
    <location>
        <position position="350"/>
    </location>
</feature>
<dbReference type="CDD" id="cd04059">
    <property type="entry name" value="Peptidases_S8_Protein_convertases_Kexins_Furin-like"/>
    <property type="match status" value="1"/>
</dbReference>
<organism evidence="10 11">
    <name type="scientific">Leptospira yanagawae serovar Saopaulo str. Sao Paulo = ATCC 700523</name>
    <dbReference type="NCBI Taxonomy" id="1249483"/>
    <lineage>
        <taxon>Bacteria</taxon>
        <taxon>Pseudomonadati</taxon>
        <taxon>Spirochaetota</taxon>
        <taxon>Spirochaetia</taxon>
        <taxon>Leptospirales</taxon>
        <taxon>Leptospiraceae</taxon>
        <taxon>Leptospira</taxon>
    </lineage>
</organism>
<dbReference type="OrthoDB" id="9790784at2"/>
<keyword evidence="5 8" id="KW-0720">Serine protease</keyword>
<dbReference type="AlphaFoldDB" id="A0A5E8HF00"/>
<dbReference type="SUPFAM" id="SSF52743">
    <property type="entry name" value="Subtilisin-like"/>
    <property type="match status" value="1"/>
</dbReference>
<dbReference type="PROSITE" id="PS00136">
    <property type="entry name" value="SUBTILASE_ASP"/>
    <property type="match status" value="1"/>
</dbReference>
<feature type="active site" description="Charge relay system" evidence="7 8">
    <location>
        <position position="103"/>
    </location>
</feature>
<proteinExistence type="inferred from homology"/>
<dbReference type="InterPro" id="IPR034182">
    <property type="entry name" value="Kexin/furin"/>
</dbReference>
<keyword evidence="3" id="KW-0732">Signal</keyword>
<evidence type="ECO:0000256" key="3">
    <source>
        <dbReference type="ARBA" id="ARBA00022729"/>
    </source>
</evidence>
<comment type="similarity">
    <text evidence="1">Belongs to the peptidase S8 family. Furin subfamily.</text>
</comment>
<evidence type="ECO:0000313" key="11">
    <source>
        <dbReference type="Proteomes" id="UP000013996"/>
    </source>
</evidence>
<dbReference type="GO" id="GO:0005737">
    <property type="term" value="C:cytoplasm"/>
    <property type="evidence" value="ECO:0007669"/>
    <property type="project" value="UniProtKB-ARBA"/>
</dbReference>
<dbReference type="PANTHER" id="PTHR42884:SF14">
    <property type="entry name" value="NEUROENDOCRINE CONVERTASE 1"/>
    <property type="match status" value="1"/>
</dbReference>